<dbReference type="PROSITE" id="PS51833">
    <property type="entry name" value="HDOD"/>
    <property type="match status" value="1"/>
</dbReference>
<dbReference type="InterPro" id="IPR052340">
    <property type="entry name" value="RNase_Y/CdgJ"/>
</dbReference>
<gene>
    <name evidence="2" type="ORF">OYT1_ch1863</name>
</gene>
<keyword evidence="3" id="KW-1185">Reference proteome</keyword>
<sequence>MSPTIDKQELFSKLHQLPSLPLIVQEVIASFNDADMDTTSLTKKIAQDQGLSAKVLRVANSPFYGLPRKVGSIQEAITILGFDCVRSLVLSASVAKTFAGAPNSTFDRLAYWQRCFRVATYSKALASCLRVDQKMAFTAGMFYDIGLLVLDLCIPEQFAALLQQQATSNLPLIEIEQAGLGFGHAEIGAEIIRRWNFPLEIEQVTRYWQQPELQTTFVPLVCVVHVAALLENGVNGDELVAKLGATWCGRMQITWERIEACLPPPEQLDAASSLAKSS</sequence>
<evidence type="ECO:0000259" key="1">
    <source>
        <dbReference type="PROSITE" id="PS51833"/>
    </source>
</evidence>
<dbReference type="Gene3D" id="1.10.3210.10">
    <property type="entry name" value="Hypothetical protein af1432"/>
    <property type="match status" value="1"/>
</dbReference>
<dbReference type="STRING" id="1188319.OYT1_00855"/>
<proteinExistence type="predicted"/>
<accession>A0A2Z6GD64</accession>
<dbReference type="Proteomes" id="UP000033070">
    <property type="component" value="Chromosome"/>
</dbReference>
<name>A0A2Z6GD64_9PROT</name>
<dbReference type="AlphaFoldDB" id="A0A2Z6GD64"/>
<reference evidence="2 3" key="1">
    <citation type="submission" date="2018-06" db="EMBL/GenBank/DDBJ databases">
        <title>OYT1 Genome Sequencing.</title>
        <authorList>
            <person name="Kato S."/>
            <person name="Itoh T."/>
            <person name="Ohkuma M."/>
        </authorList>
    </citation>
    <scope>NUCLEOTIDE SEQUENCE [LARGE SCALE GENOMIC DNA]</scope>
    <source>
        <strain evidence="2 3">OYT1</strain>
    </source>
</reference>
<dbReference type="PANTHER" id="PTHR33525">
    <property type="match status" value="1"/>
</dbReference>
<dbReference type="SUPFAM" id="SSF109604">
    <property type="entry name" value="HD-domain/PDEase-like"/>
    <property type="match status" value="1"/>
</dbReference>
<feature type="domain" description="HDOD" evidence="1">
    <location>
        <begin position="17"/>
        <end position="211"/>
    </location>
</feature>
<protein>
    <recommendedName>
        <fullName evidence="1">HDOD domain-containing protein</fullName>
    </recommendedName>
</protein>
<dbReference type="KEGG" id="fam:OYT1_ch1863"/>
<dbReference type="InterPro" id="IPR013976">
    <property type="entry name" value="HDOD"/>
</dbReference>
<dbReference type="PANTHER" id="PTHR33525:SF3">
    <property type="entry name" value="RIBONUCLEASE Y"/>
    <property type="match status" value="1"/>
</dbReference>
<dbReference type="Pfam" id="PF08668">
    <property type="entry name" value="HDOD"/>
    <property type="match status" value="1"/>
</dbReference>
<dbReference type="EMBL" id="AP018738">
    <property type="protein sequence ID" value="BBE51390.1"/>
    <property type="molecule type" value="Genomic_DNA"/>
</dbReference>
<evidence type="ECO:0000313" key="2">
    <source>
        <dbReference type="EMBL" id="BBE51390.1"/>
    </source>
</evidence>
<evidence type="ECO:0000313" key="3">
    <source>
        <dbReference type="Proteomes" id="UP000033070"/>
    </source>
</evidence>
<organism evidence="2 3">
    <name type="scientific">Ferriphaselus amnicola</name>
    <dbReference type="NCBI Taxonomy" id="1188319"/>
    <lineage>
        <taxon>Bacteria</taxon>
        <taxon>Pseudomonadati</taxon>
        <taxon>Pseudomonadota</taxon>
        <taxon>Betaproteobacteria</taxon>
        <taxon>Nitrosomonadales</taxon>
        <taxon>Gallionellaceae</taxon>
        <taxon>Ferriphaselus</taxon>
    </lineage>
</organism>